<proteinExistence type="predicted"/>
<dbReference type="InterPro" id="IPR000639">
    <property type="entry name" value="Epox_hydrolase-like"/>
</dbReference>
<dbReference type="PRINTS" id="PR00111">
    <property type="entry name" value="ABHYDROLASE"/>
</dbReference>
<evidence type="ECO:0000313" key="3">
    <source>
        <dbReference type="EMBL" id="NUZ05662.1"/>
    </source>
</evidence>
<reference evidence="3 4" key="1">
    <citation type="submission" date="2020-06" db="EMBL/GenBank/DDBJ databases">
        <title>Schlegella sp. ID0723 isolated from air conditioner.</title>
        <authorList>
            <person name="Kim D.Y."/>
            <person name="Kim D.-U."/>
        </authorList>
    </citation>
    <scope>NUCLEOTIDE SEQUENCE [LARGE SCALE GENOMIC DNA]</scope>
    <source>
        <strain evidence="3 4">ID0723</strain>
    </source>
</reference>
<feature type="domain" description="AB hydrolase-1" evidence="2">
    <location>
        <begin position="26"/>
        <end position="283"/>
    </location>
</feature>
<dbReference type="GO" id="GO:0016787">
    <property type="term" value="F:hydrolase activity"/>
    <property type="evidence" value="ECO:0007669"/>
    <property type="project" value="UniProtKB-KW"/>
</dbReference>
<evidence type="ECO:0000259" key="2">
    <source>
        <dbReference type="Pfam" id="PF00561"/>
    </source>
</evidence>
<gene>
    <name evidence="3" type="ORF">HQN59_07780</name>
</gene>
<protein>
    <submittedName>
        <fullName evidence="3">Alpha/beta hydrolase</fullName>
    </submittedName>
</protein>
<dbReference type="EMBL" id="JABWMJ010000003">
    <property type="protein sequence ID" value="NUZ05662.1"/>
    <property type="molecule type" value="Genomic_DNA"/>
</dbReference>
<dbReference type="PANTHER" id="PTHR43329">
    <property type="entry name" value="EPOXIDE HYDROLASE"/>
    <property type="match status" value="1"/>
</dbReference>
<evidence type="ECO:0000256" key="1">
    <source>
        <dbReference type="ARBA" id="ARBA00022801"/>
    </source>
</evidence>
<sequence>MIETFDVTLPNGTTLACRASGELDAPTLLFLHGFPEGAFIWDDMLEHFGARFRCVAPYLRGYGGSSAPAEVSAYRGRELIGDITQLIDQLGGRVAALVAHDWGGALAWAVAAQHPARLERLVIVNAPHPATFLRGLQSDPAQQAASAYMNYLRRDDAHERLAADDFARMWPFFEQLGATDAGGAKWLTDELRERYRALWRISLCGGCNYYRASPLHPPVGPDDPVLTLALPPEATTVRVPTRVVWGEDDRALPIGLLDGLEEHVPELTVVRVPGATHWIVHEQPARIAAEIEAALAA</sequence>
<dbReference type="Proteomes" id="UP000529637">
    <property type="component" value="Unassembled WGS sequence"/>
</dbReference>
<dbReference type="Gene3D" id="3.40.50.1820">
    <property type="entry name" value="alpha/beta hydrolase"/>
    <property type="match status" value="1"/>
</dbReference>
<name>A0A7Y6NM83_9BURK</name>
<evidence type="ECO:0000313" key="4">
    <source>
        <dbReference type="Proteomes" id="UP000529637"/>
    </source>
</evidence>
<organism evidence="3 4">
    <name type="scientific">Piscinibacter koreensis</name>
    <dbReference type="NCBI Taxonomy" id="2742824"/>
    <lineage>
        <taxon>Bacteria</taxon>
        <taxon>Pseudomonadati</taxon>
        <taxon>Pseudomonadota</taxon>
        <taxon>Betaproteobacteria</taxon>
        <taxon>Burkholderiales</taxon>
        <taxon>Sphaerotilaceae</taxon>
        <taxon>Piscinibacter</taxon>
    </lineage>
</organism>
<keyword evidence="4" id="KW-1185">Reference proteome</keyword>
<dbReference type="AlphaFoldDB" id="A0A7Y6NM83"/>
<dbReference type="Pfam" id="PF00561">
    <property type="entry name" value="Abhydrolase_1"/>
    <property type="match status" value="1"/>
</dbReference>
<dbReference type="PRINTS" id="PR00412">
    <property type="entry name" value="EPOXHYDRLASE"/>
</dbReference>
<comment type="caution">
    <text evidence="3">The sequence shown here is derived from an EMBL/GenBank/DDBJ whole genome shotgun (WGS) entry which is preliminary data.</text>
</comment>
<dbReference type="SUPFAM" id="SSF53474">
    <property type="entry name" value="alpha/beta-Hydrolases"/>
    <property type="match status" value="1"/>
</dbReference>
<keyword evidence="1 3" id="KW-0378">Hydrolase</keyword>
<dbReference type="InterPro" id="IPR029058">
    <property type="entry name" value="AB_hydrolase_fold"/>
</dbReference>
<dbReference type="InterPro" id="IPR000073">
    <property type="entry name" value="AB_hydrolase_1"/>
</dbReference>
<accession>A0A7Y6NM83</accession>
<dbReference type="RefSeq" id="WP_176067833.1">
    <property type="nucleotide sequence ID" value="NZ_JABWMJ010000003.1"/>
</dbReference>